<dbReference type="Proteomes" id="UP001148018">
    <property type="component" value="Unassembled WGS sequence"/>
</dbReference>
<evidence type="ECO:0000256" key="2">
    <source>
        <dbReference type="ARBA" id="ARBA00004141"/>
    </source>
</evidence>
<accession>A0A9Q0IH82</accession>
<feature type="transmembrane region" description="Helical" evidence="7">
    <location>
        <begin position="22"/>
        <end position="44"/>
    </location>
</feature>
<evidence type="ECO:0000256" key="3">
    <source>
        <dbReference type="ARBA" id="ARBA00022692"/>
    </source>
</evidence>
<evidence type="ECO:0000256" key="4">
    <source>
        <dbReference type="ARBA" id="ARBA00022989"/>
    </source>
</evidence>
<dbReference type="AlphaFoldDB" id="A0A9Q0IH82"/>
<comment type="caution">
    <text evidence="8">The sequence shown here is derived from an EMBL/GenBank/DDBJ whole genome shotgun (WGS) entry which is preliminary data.</text>
</comment>
<sequence>MRAQTRRRGSETGQLWSVPFQLLLYLSVSYFLFYFLCTLGMLLYKSQVLSYPEEGLACDLGLLLLMAALEALRLFF</sequence>
<evidence type="ECO:0000313" key="8">
    <source>
        <dbReference type="EMBL" id="KAJ3597056.1"/>
    </source>
</evidence>
<evidence type="ECO:0000256" key="1">
    <source>
        <dbReference type="ARBA" id="ARBA00004138"/>
    </source>
</evidence>
<evidence type="ECO:0000256" key="7">
    <source>
        <dbReference type="SAM" id="Phobius"/>
    </source>
</evidence>
<keyword evidence="5 7" id="KW-0472">Membrane</keyword>
<keyword evidence="9" id="KW-1185">Reference proteome</keyword>
<feature type="non-terminal residue" evidence="8">
    <location>
        <position position="1"/>
    </location>
</feature>
<dbReference type="GO" id="GO:0035869">
    <property type="term" value="C:ciliary transition zone"/>
    <property type="evidence" value="ECO:0007669"/>
    <property type="project" value="TreeGrafter"/>
</dbReference>
<evidence type="ECO:0008006" key="10">
    <source>
        <dbReference type="Google" id="ProtNLM"/>
    </source>
</evidence>
<comment type="subcellular location">
    <subcellularLocation>
        <location evidence="1">Cell projection</location>
        <location evidence="1">Cilium</location>
    </subcellularLocation>
    <subcellularLocation>
        <location evidence="2">Membrane</location>
        <topology evidence="2">Multi-pass membrane protein</topology>
    </subcellularLocation>
</comment>
<gene>
    <name evidence="8" type="ORF">NHX12_003456</name>
</gene>
<dbReference type="Pfam" id="PF09799">
    <property type="entry name" value="Transmemb_17"/>
    <property type="match status" value="1"/>
</dbReference>
<evidence type="ECO:0000256" key="6">
    <source>
        <dbReference type="ARBA" id="ARBA00023273"/>
    </source>
</evidence>
<proteinExistence type="predicted"/>
<organism evidence="8 9">
    <name type="scientific">Muraenolepis orangiensis</name>
    <name type="common">Patagonian moray cod</name>
    <dbReference type="NCBI Taxonomy" id="630683"/>
    <lineage>
        <taxon>Eukaryota</taxon>
        <taxon>Metazoa</taxon>
        <taxon>Chordata</taxon>
        <taxon>Craniata</taxon>
        <taxon>Vertebrata</taxon>
        <taxon>Euteleostomi</taxon>
        <taxon>Actinopterygii</taxon>
        <taxon>Neopterygii</taxon>
        <taxon>Teleostei</taxon>
        <taxon>Neoteleostei</taxon>
        <taxon>Acanthomorphata</taxon>
        <taxon>Zeiogadaria</taxon>
        <taxon>Gadariae</taxon>
        <taxon>Gadiformes</taxon>
        <taxon>Muraenolepidoidei</taxon>
        <taxon>Muraenolepididae</taxon>
        <taxon>Muraenolepis</taxon>
    </lineage>
</organism>
<keyword evidence="4 7" id="KW-1133">Transmembrane helix</keyword>
<dbReference type="PANTHER" id="PTHR13531:SF8">
    <property type="entry name" value="TRANSMEMBRANE PROTEIN 80"/>
    <property type="match status" value="1"/>
</dbReference>
<keyword evidence="3 7" id="KW-0812">Transmembrane</keyword>
<dbReference type="PANTHER" id="PTHR13531">
    <property type="entry name" value="GEO07735P1-RELATED-RELATED"/>
    <property type="match status" value="1"/>
</dbReference>
<reference evidence="8" key="1">
    <citation type="submission" date="2022-07" db="EMBL/GenBank/DDBJ databases">
        <title>Chromosome-level genome of Muraenolepis orangiensis.</title>
        <authorList>
            <person name="Kim J."/>
        </authorList>
    </citation>
    <scope>NUCLEOTIDE SEQUENCE</scope>
    <source>
        <strain evidence="8">KU_S4_2022</strain>
        <tissue evidence="8">Muscle</tissue>
    </source>
</reference>
<dbReference type="EMBL" id="JANIIK010000110">
    <property type="protein sequence ID" value="KAJ3597056.1"/>
    <property type="molecule type" value="Genomic_DNA"/>
</dbReference>
<evidence type="ECO:0000313" key="9">
    <source>
        <dbReference type="Proteomes" id="UP001148018"/>
    </source>
</evidence>
<evidence type="ECO:0000256" key="5">
    <source>
        <dbReference type="ARBA" id="ARBA00023136"/>
    </source>
</evidence>
<name>A0A9Q0IH82_9TELE</name>
<dbReference type="InterPro" id="IPR019184">
    <property type="entry name" value="Uncharacterised_TM-17"/>
</dbReference>
<dbReference type="GO" id="GO:1905515">
    <property type="term" value="P:non-motile cilium assembly"/>
    <property type="evidence" value="ECO:0007669"/>
    <property type="project" value="TreeGrafter"/>
</dbReference>
<protein>
    <recommendedName>
        <fullName evidence="10">Transmembrane protein 80</fullName>
    </recommendedName>
</protein>
<keyword evidence="6" id="KW-0966">Cell projection</keyword>
<dbReference type="GO" id="GO:0016020">
    <property type="term" value="C:membrane"/>
    <property type="evidence" value="ECO:0007669"/>
    <property type="project" value="UniProtKB-SubCell"/>
</dbReference>